<keyword evidence="3" id="KW-0808">Transferase</keyword>
<comment type="caution">
    <text evidence="3">The sequence shown here is derived from an EMBL/GenBank/DDBJ whole genome shotgun (WGS) entry which is preliminary data.</text>
</comment>
<organism evidence="3 4">
    <name type="scientific">Candidatus Magasanikbacteria bacterium GW2011_GWA2_42_32</name>
    <dbReference type="NCBI Taxonomy" id="1619039"/>
    <lineage>
        <taxon>Bacteria</taxon>
        <taxon>Candidatus Magasanikiibacteriota</taxon>
    </lineage>
</organism>
<evidence type="ECO:0000313" key="4">
    <source>
        <dbReference type="Proteomes" id="UP000034837"/>
    </source>
</evidence>
<dbReference type="SUPFAM" id="SSF53756">
    <property type="entry name" value="UDP-Glycosyltransferase/glycogen phosphorylase"/>
    <property type="match status" value="1"/>
</dbReference>
<evidence type="ECO:0000259" key="2">
    <source>
        <dbReference type="Pfam" id="PF13439"/>
    </source>
</evidence>
<accession>A0A0G1A6L1</accession>
<protein>
    <submittedName>
        <fullName evidence="3">Glycosyl transferase group 1</fullName>
    </submittedName>
</protein>
<feature type="domain" description="Glycosyltransferase subfamily 4-like N-terminal" evidence="2">
    <location>
        <begin position="42"/>
        <end position="153"/>
    </location>
</feature>
<dbReference type="Proteomes" id="UP000034837">
    <property type="component" value="Unassembled WGS sequence"/>
</dbReference>
<dbReference type="Pfam" id="PF00534">
    <property type="entry name" value="Glycos_transf_1"/>
    <property type="match status" value="1"/>
</dbReference>
<dbReference type="GO" id="GO:0016757">
    <property type="term" value="F:glycosyltransferase activity"/>
    <property type="evidence" value="ECO:0007669"/>
    <property type="project" value="InterPro"/>
</dbReference>
<dbReference type="CDD" id="cd03801">
    <property type="entry name" value="GT4_PimA-like"/>
    <property type="match status" value="1"/>
</dbReference>
<proteinExistence type="predicted"/>
<reference evidence="3 4" key="1">
    <citation type="journal article" date="2015" name="Nature">
        <title>rRNA introns, odd ribosomes, and small enigmatic genomes across a large radiation of phyla.</title>
        <authorList>
            <person name="Brown C.T."/>
            <person name="Hug L.A."/>
            <person name="Thomas B.C."/>
            <person name="Sharon I."/>
            <person name="Castelle C.J."/>
            <person name="Singh A."/>
            <person name="Wilkins M.J."/>
            <person name="Williams K.H."/>
            <person name="Banfield J.F."/>
        </authorList>
    </citation>
    <scope>NUCLEOTIDE SEQUENCE [LARGE SCALE GENOMIC DNA]</scope>
</reference>
<dbReference type="InterPro" id="IPR001296">
    <property type="entry name" value="Glyco_trans_1"/>
</dbReference>
<dbReference type="InterPro" id="IPR028098">
    <property type="entry name" value="Glyco_trans_4-like_N"/>
</dbReference>
<dbReference type="PANTHER" id="PTHR12526:SF572">
    <property type="entry name" value="BLL5144 PROTEIN"/>
    <property type="match status" value="1"/>
</dbReference>
<gene>
    <name evidence="3" type="ORF">UV20_C0007G0019</name>
</gene>
<dbReference type="PANTHER" id="PTHR12526">
    <property type="entry name" value="GLYCOSYLTRANSFERASE"/>
    <property type="match status" value="1"/>
</dbReference>
<evidence type="ECO:0000259" key="1">
    <source>
        <dbReference type="Pfam" id="PF00534"/>
    </source>
</evidence>
<dbReference type="EMBL" id="LCDO01000007">
    <property type="protein sequence ID" value="KKS56682.1"/>
    <property type="molecule type" value="Genomic_DNA"/>
</dbReference>
<sequence>MKVCFLGGDLDTKAGWGRLAKEIIDGVSKNGIDTEVINLGNNLSMSFLKMLWLALKIRKKLKNCDIIHCFDVFPWGAVGVLANIGLNKKMVINGVGTWSVLPLYQKKNSWLVSWAYKKADKILSISNFTSNEIKKKVKSGNMEVVTLGVDLEKFKLCPPKKETSGRKKIVLSVGALKFRKGYHVSIPAIAEVKKHYPEIKYRIVGDQSGLKYFNELKKLVKENDLEDNVEFLSGLSDQDLRNLYCECDLFLLLSINEGHSFEGFGLVYLEANACGRPAVGTLGCGAEDAIKDGYSGFLVPQNDIKATSEAVLKTLNDSKLASEMEHNSYLWAKANTWEKTAKKYVDVYEKLIK</sequence>
<evidence type="ECO:0000313" key="3">
    <source>
        <dbReference type="EMBL" id="KKS56682.1"/>
    </source>
</evidence>
<dbReference type="Gene3D" id="3.40.50.2000">
    <property type="entry name" value="Glycogen Phosphorylase B"/>
    <property type="match status" value="2"/>
</dbReference>
<dbReference type="Pfam" id="PF13439">
    <property type="entry name" value="Glyco_transf_4"/>
    <property type="match status" value="1"/>
</dbReference>
<dbReference type="AlphaFoldDB" id="A0A0G1A6L1"/>
<name>A0A0G1A6L1_9BACT</name>
<feature type="domain" description="Glycosyl transferase family 1" evidence="1">
    <location>
        <begin position="160"/>
        <end position="329"/>
    </location>
</feature>